<dbReference type="OrthoDB" id="9797498at2"/>
<dbReference type="eggNOG" id="COG1228">
    <property type="taxonomic scope" value="Bacteria"/>
</dbReference>
<evidence type="ECO:0000259" key="1">
    <source>
        <dbReference type="Pfam" id="PF01979"/>
    </source>
</evidence>
<comment type="caution">
    <text evidence="2">The sequence shown here is derived from an EMBL/GenBank/DDBJ whole genome shotgun (WGS) entry which is preliminary data.</text>
</comment>
<dbReference type="PROSITE" id="PS51257">
    <property type="entry name" value="PROKAR_LIPOPROTEIN"/>
    <property type="match status" value="1"/>
</dbReference>
<keyword evidence="3" id="KW-1185">Reference proteome</keyword>
<dbReference type="InterPro" id="IPR032466">
    <property type="entry name" value="Metal_Hydrolase"/>
</dbReference>
<sequence length="476" mass="53201">MKYLKTILAASILFSCQSKTEVDLIIDQVNIVDVKNGEVIPNQAVLIQADTIFQVLAQEKAENYQGIERVNGQGKFLLPGLWDSHVHFGGAEYVDENEQLLPLYLSFGVTTVRDAAGDISLEVLKWRDEINQGKRLGPKILTSGPKLEGINSIWPGDLEIGTEEELKLALDSLEKLKVDFIKITDNTLKPELFLEAVKRAHERGWSVSGHIPAALTIDQVSKAGQKTVEHLSYLMRMTTPFEEEISLGLGSGTMSGQDATKLQRETRDDSLALEKFRLLAAQGTGVVPTLLISSNIAYLEEDNFKEDTILNYLGPKLKESYQWRINRMANESPEDKQARKDNFERVANLIPLVKESGMKIYAGTDAGYLNTYDFPGLAIHFELQKLVKYGLTPREALEASIINGPEYFGMDEQYGSIEQGKKANLLLLNSNPLENIEATLTIQSLILNGKLLDREKIDSMLADIKAWVSEKEQQEK</sequence>
<dbReference type="SUPFAM" id="SSF51556">
    <property type="entry name" value="Metallo-dependent hydrolases"/>
    <property type="match status" value="1"/>
</dbReference>
<evidence type="ECO:0000313" key="3">
    <source>
        <dbReference type="Proteomes" id="UP000003919"/>
    </source>
</evidence>
<dbReference type="Proteomes" id="UP000003919">
    <property type="component" value="Chromosome"/>
</dbReference>
<dbReference type="SUPFAM" id="SSF51338">
    <property type="entry name" value="Composite domain of metallo-dependent hydrolases"/>
    <property type="match status" value="1"/>
</dbReference>
<dbReference type="RefSeq" id="WP_008200561.1">
    <property type="nucleotide sequence ID" value="NZ_CM001023.1"/>
</dbReference>
<dbReference type="STRING" id="388413.ALPR1_11115"/>
<dbReference type="InterPro" id="IPR051781">
    <property type="entry name" value="Metallo-dep_Hydrolase"/>
</dbReference>
<dbReference type="PANTHER" id="PTHR43135">
    <property type="entry name" value="ALPHA-D-RIBOSE 1-METHYLPHOSPHONATE 5-TRIPHOSPHATE DIPHOSPHATASE"/>
    <property type="match status" value="1"/>
</dbReference>
<dbReference type="EMBL" id="AAXU02000001">
    <property type="protein sequence ID" value="EAZ82762.1"/>
    <property type="molecule type" value="Genomic_DNA"/>
</dbReference>
<dbReference type="Gene3D" id="3.20.20.140">
    <property type="entry name" value="Metal-dependent hydrolases"/>
    <property type="match status" value="1"/>
</dbReference>
<dbReference type="InterPro" id="IPR006680">
    <property type="entry name" value="Amidohydro-rel"/>
</dbReference>
<dbReference type="AlphaFoldDB" id="A3HSE4"/>
<gene>
    <name evidence="2" type="ORF">ALPR1_11115</name>
</gene>
<organism evidence="2 3">
    <name type="scientific">Algoriphagus machipongonensis</name>
    <dbReference type="NCBI Taxonomy" id="388413"/>
    <lineage>
        <taxon>Bacteria</taxon>
        <taxon>Pseudomonadati</taxon>
        <taxon>Bacteroidota</taxon>
        <taxon>Cytophagia</taxon>
        <taxon>Cytophagales</taxon>
        <taxon>Cyclobacteriaceae</taxon>
        <taxon>Algoriphagus</taxon>
    </lineage>
</organism>
<evidence type="ECO:0000313" key="2">
    <source>
        <dbReference type="EMBL" id="EAZ82762.1"/>
    </source>
</evidence>
<name>A3HSE4_9BACT</name>
<protein>
    <submittedName>
        <fullName evidence="2">Amidohydrolase family protein</fullName>
    </submittedName>
</protein>
<dbReference type="PANTHER" id="PTHR43135:SF3">
    <property type="entry name" value="ALPHA-D-RIBOSE 1-METHYLPHOSPHONATE 5-TRIPHOSPHATE DIPHOSPHATASE"/>
    <property type="match status" value="1"/>
</dbReference>
<feature type="domain" description="Amidohydrolase-related" evidence="1">
    <location>
        <begin position="76"/>
        <end position="451"/>
    </location>
</feature>
<dbReference type="GO" id="GO:0016810">
    <property type="term" value="F:hydrolase activity, acting on carbon-nitrogen (but not peptide) bonds"/>
    <property type="evidence" value="ECO:0007669"/>
    <property type="project" value="InterPro"/>
</dbReference>
<proteinExistence type="predicted"/>
<dbReference type="EMBL" id="CM001023">
    <property type="protein sequence ID" value="EAZ82762.1"/>
    <property type="molecule type" value="Genomic_DNA"/>
</dbReference>
<reference evidence="2 3" key="1">
    <citation type="journal article" date="2011" name="J. Bacteriol.">
        <title>Complete genome sequence of Algoriphagus sp. PR1, bacterial prey of a colony-forming choanoflagellate.</title>
        <authorList>
            <person name="Alegado R.A."/>
            <person name="Ferriera S."/>
            <person name="Nusbaum C."/>
            <person name="Young S.K."/>
            <person name="Zeng Q."/>
            <person name="Imamovic A."/>
            <person name="Fairclough S.R."/>
            <person name="King N."/>
        </authorList>
    </citation>
    <scope>NUCLEOTIDE SEQUENCE [LARGE SCALE GENOMIC DNA]</scope>
    <source>
        <strain evidence="2 3">PR1</strain>
    </source>
</reference>
<dbReference type="InterPro" id="IPR011059">
    <property type="entry name" value="Metal-dep_hydrolase_composite"/>
</dbReference>
<accession>A3HSE4</accession>
<dbReference type="HOGENOM" id="CLU_023620_4_1_10"/>
<dbReference type="Gene3D" id="2.30.40.10">
    <property type="entry name" value="Urease, subunit C, domain 1"/>
    <property type="match status" value="1"/>
</dbReference>
<dbReference type="Pfam" id="PF01979">
    <property type="entry name" value="Amidohydro_1"/>
    <property type="match status" value="1"/>
</dbReference>